<evidence type="ECO:0000256" key="1">
    <source>
        <dbReference type="ARBA" id="ARBA00022676"/>
    </source>
</evidence>
<dbReference type="AlphaFoldDB" id="A0A060BX66"/>
<dbReference type="CDD" id="cd06533">
    <property type="entry name" value="Glyco_transf_WecG_TagA"/>
    <property type="match status" value="1"/>
</dbReference>
<keyword evidence="1" id="KW-0328">Glycosyltransferase</keyword>
<evidence type="ECO:0000313" key="3">
    <source>
        <dbReference type="EMBL" id="AIA88998.1"/>
    </source>
</evidence>
<dbReference type="NCBIfam" id="TIGR00696">
    <property type="entry name" value="wecG_tagA_cpsF"/>
    <property type="match status" value="1"/>
</dbReference>
<dbReference type="PANTHER" id="PTHR34136">
    <property type="match status" value="1"/>
</dbReference>
<dbReference type="PANTHER" id="PTHR34136:SF1">
    <property type="entry name" value="UDP-N-ACETYL-D-MANNOSAMINURONIC ACID TRANSFERASE"/>
    <property type="match status" value="1"/>
</dbReference>
<sequence length="96" mass="10866">MRAIAQSRADLVFVCLGAPKQELWMAKNAAGTGAHLLCGLGGCLDVFAGVVDRAPAFWINHGLEWFYRLCREPKRLGRMMKLPLFLLHVRREKRSK</sequence>
<dbReference type="Pfam" id="PF03808">
    <property type="entry name" value="Glyco_tran_WecG"/>
    <property type="match status" value="1"/>
</dbReference>
<evidence type="ECO:0000256" key="2">
    <source>
        <dbReference type="ARBA" id="ARBA00022679"/>
    </source>
</evidence>
<name>A0A060BX66_9FIRM</name>
<proteinExistence type="predicted"/>
<dbReference type="EMBL" id="KF121708">
    <property type="protein sequence ID" value="AIA88998.1"/>
    <property type="molecule type" value="Genomic_DNA"/>
</dbReference>
<protein>
    <submittedName>
        <fullName evidence="3">Glyco_tran_WecB</fullName>
    </submittedName>
</protein>
<keyword evidence="2" id="KW-0808">Transferase</keyword>
<reference evidence="3" key="1">
    <citation type="journal article" date="2013" name="Environ. Microbiol.">
        <title>Seasonally variable intestinal metagenomes of the red palm weevil (Rhynchophorus ferrugineus).</title>
        <authorList>
            <person name="Jia S."/>
            <person name="Zhang X."/>
            <person name="Zhang G."/>
            <person name="Yin A."/>
            <person name="Zhang S."/>
            <person name="Li F."/>
            <person name="Wang L."/>
            <person name="Zhao D."/>
            <person name="Yun Q."/>
            <person name="Tala"/>
            <person name="Wang J."/>
            <person name="Sun G."/>
            <person name="Baabdullah M."/>
            <person name="Yu X."/>
            <person name="Hu S."/>
            <person name="Al-Mssallem I.S."/>
            <person name="Yu J."/>
        </authorList>
    </citation>
    <scope>NUCLEOTIDE SEQUENCE</scope>
</reference>
<organism evidence="3">
    <name type="scientific">uncultured Alkaliphilus sp</name>
    <dbReference type="NCBI Taxonomy" id="273375"/>
    <lineage>
        <taxon>Bacteria</taxon>
        <taxon>Bacillati</taxon>
        <taxon>Bacillota</taxon>
        <taxon>Clostridia</taxon>
        <taxon>Peptostreptococcales</taxon>
        <taxon>Natronincolaceae</taxon>
        <taxon>Alkaliphilus</taxon>
        <taxon>environmental samples</taxon>
    </lineage>
</organism>
<accession>A0A060BX66</accession>
<dbReference type="InterPro" id="IPR004629">
    <property type="entry name" value="WecG_TagA_CpsF"/>
</dbReference>
<dbReference type="GO" id="GO:0016758">
    <property type="term" value="F:hexosyltransferase activity"/>
    <property type="evidence" value="ECO:0007669"/>
    <property type="project" value="TreeGrafter"/>
</dbReference>